<dbReference type="STRING" id="1028.SAMN05661096_03268"/>
<dbReference type="Proteomes" id="UP000193804">
    <property type="component" value="Unassembled WGS sequence"/>
</dbReference>
<dbReference type="CDD" id="cd00063">
    <property type="entry name" value="FN3"/>
    <property type="match status" value="1"/>
</dbReference>
<evidence type="ECO:0000313" key="2">
    <source>
        <dbReference type="Proteomes" id="UP000193804"/>
    </source>
</evidence>
<dbReference type="InterPro" id="IPR036116">
    <property type="entry name" value="FN3_sf"/>
</dbReference>
<gene>
    <name evidence="1" type="ORF">SAMN05661096_03268</name>
</gene>
<name>A0A1X7KYZ1_9BACT</name>
<sequence>MKKISLFIILIFCTLGEAFATHIRAGEITARRVGCSGLRYEFTLTAYRDTGSDILFGNGEFKFGDGESIMLNPDGFSRKEIIDDEIELVEFKIPHNYDSRGDYVVSYVEDFRNVGIVNMSNSGSVSFYVETLIRPDVFFGCNDTPVFLIPPVDKAAVGVLFYHNPGAFDINGDSISFVMVTPQSREGVNVPNFRSPEIAAGGQTSQQTGPATLTLDKVLGDLIWDAPGMKGEFNVAFIAEEWRKIAGEWRFLGSVTRDMQIIVDETDNDPPELQIPLDTCVEAGTLLEAEIIATDPNPESLVRIEGFGGPFILSPPAILTPESDDFFESPTSSSFSWQTDCSHIREDPYLVRFKATDNGPGLRLTAFETWSVTVVPPSPKNVVAESRPQRSIEVTWDEYNCGDAEVIQVYRRVDSYEFEPENCEIGIPENGGYELIGAVPVGQNSFVDNNEGQGLAFGATYCYRLVAVFELPKGGVSYASEEVCQKIDATGPIITNVTVDETDSNNGEVTVSWLPPLDIDTEIYPAPYKYQILRSNGGSFDPVAVVEDDTTFTDTGLNTTSGSFRYQLELYLLNDEVSQENIIEFSATASTVRLSSVGLFESIALDWIAIVPWSNTNQDNPYHYIYRNKVNSNPDQLVLIDSVDVTQLGFNYIDSGQFNNQNLSNTEEYCYYVTTSGGYGNEEVFEPLLNDSQILCARPDDQIDPCPPFDVGFQIDSPDKCLEFLADKDCEFNQFQNELFWEADLADSCDSQISYYEVFFQNDLGNEFELVGVTTDSFFIHDNLSEFAGCYKIRAVDQSENRSDFSEVFCKENCPNLAFPNVFTPNGDGKNDFFTPFYQKLNEPGSIALGRCPRFLEKIEFKVFNRYGKQVYAYESGGENGLYIEWDGTNFGGEPLPSATYFFEAIAIFDMLRPENKERRYKGYVQIIR</sequence>
<dbReference type="AlphaFoldDB" id="A0A1X7KYZ1"/>
<dbReference type="RefSeq" id="WP_085518403.1">
    <property type="nucleotide sequence ID" value="NZ_FXAW01000007.1"/>
</dbReference>
<keyword evidence="2" id="KW-1185">Reference proteome</keyword>
<evidence type="ECO:0000313" key="1">
    <source>
        <dbReference type="EMBL" id="SMG46393.1"/>
    </source>
</evidence>
<dbReference type="InterPro" id="IPR026341">
    <property type="entry name" value="T9SS_type_B"/>
</dbReference>
<accession>A0A1X7KYZ1</accession>
<dbReference type="NCBIfam" id="TIGR04131">
    <property type="entry name" value="Bac_Flav_CTERM"/>
    <property type="match status" value="1"/>
</dbReference>
<proteinExistence type="predicted"/>
<dbReference type="Pfam" id="PF13585">
    <property type="entry name" value="CHU_C"/>
    <property type="match status" value="1"/>
</dbReference>
<reference evidence="2" key="1">
    <citation type="submission" date="2017-04" db="EMBL/GenBank/DDBJ databases">
        <authorList>
            <person name="Varghese N."/>
            <person name="Submissions S."/>
        </authorList>
    </citation>
    <scope>NUCLEOTIDE SEQUENCE [LARGE SCALE GENOMIC DNA]</scope>
    <source>
        <strain evidence="2">DSM 4125</strain>
    </source>
</reference>
<organism evidence="1 2">
    <name type="scientific">Marivirga sericea</name>
    <dbReference type="NCBI Taxonomy" id="1028"/>
    <lineage>
        <taxon>Bacteria</taxon>
        <taxon>Pseudomonadati</taxon>
        <taxon>Bacteroidota</taxon>
        <taxon>Cytophagia</taxon>
        <taxon>Cytophagales</taxon>
        <taxon>Marivirgaceae</taxon>
        <taxon>Marivirga</taxon>
    </lineage>
</organism>
<dbReference type="SUPFAM" id="SSF49265">
    <property type="entry name" value="Fibronectin type III"/>
    <property type="match status" value="1"/>
</dbReference>
<dbReference type="InterPro" id="IPR013783">
    <property type="entry name" value="Ig-like_fold"/>
</dbReference>
<protein>
    <submittedName>
        <fullName evidence="1">Gliding motility-associated C-terminal domain-containing protein</fullName>
    </submittedName>
</protein>
<dbReference type="EMBL" id="FXAW01000007">
    <property type="protein sequence ID" value="SMG46393.1"/>
    <property type="molecule type" value="Genomic_DNA"/>
</dbReference>
<dbReference type="InterPro" id="IPR003961">
    <property type="entry name" value="FN3_dom"/>
</dbReference>
<dbReference type="Gene3D" id="2.60.40.10">
    <property type="entry name" value="Immunoglobulins"/>
    <property type="match status" value="2"/>
</dbReference>
<dbReference type="OrthoDB" id="1123245at2"/>